<dbReference type="SMART" id="SM00256">
    <property type="entry name" value="FBOX"/>
    <property type="match status" value="1"/>
</dbReference>
<dbReference type="Pfam" id="PF00646">
    <property type="entry name" value="F-box"/>
    <property type="match status" value="1"/>
</dbReference>
<dbReference type="InterPro" id="IPR036047">
    <property type="entry name" value="F-box-like_dom_sf"/>
</dbReference>
<protein>
    <recommendedName>
        <fullName evidence="1">F-box domain-containing protein</fullName>
    </recommendedName>
</protein>
<evidence type="ECO:0000313" key="3">
    <source>
        <dbReference type="Proteomes" id="UP000008063"/>
    </source>
</evidence>
<dbReference type="InParanoid" id="F8PFL1"/>
<organism evidence="3">
    <name type="scientific">Serpula lacrymans var. lacrymans (strain S7.3)</name>
    <name type="common">Dry rot fungus</name>
    <dbReference type="NCBI Taxonomy" id="936435"/>
    <lineage>
        <taxon>Eukaryota</taxon>
        <taxon>Fungi</taxon>
        <taxon>Dikarya</taxon>
        <taxon>Basidiomycota</taxon>
        <taxon>Agaricomycotina</taxon>
        <taxon>Agaricomycetes</taxon>
        <taxon>Agaricomycetidae</taxon>
        <taxon>Boletales</taxon>
        <taxon>Coniophorineae</taxon>
        <taxon>Serpulaceae</taxon>
        <taxon>Serpula</taxon>
    </lineage>
</organism>
<dbReference type="HOGENOM" id="CLU_010790_2_1_1"/>
<dbReference type="Proteomes" id="UP000008063">
    <property type="component" value="Unassembled WGS sequence"/>
</dbReference>
<name>F8PFL1_SERL3</name>
<dbReference type="EMBL" id="GL945474">
    <property type="protein sequence ID" value="EGO05300.1"/>
    <property type="molecule type" value="Genomic_DNA"/>
</dbReference>
<proteinExistence type="predicted"/>
<evidence type="ECO:0000313" key="2">
    <source>
        <dbReference type="EMBL" id="EGO05300.1"/>
    </source>
</evidence>
<reference evidence="3" key="1">
    <citation type="journal article" date="2011" name="Science">
        <title>The plant cell wall-decomposing machinery underlies the functional diversity of forest fungi.</title>
        <authorList>
            <person name="Eastwood D.C."/>
            <person name="Floudas D."/>
            <person name="Binder M."/>
            <person name="Majcherczyk A."/>
            <person name="Schneider P."/>
            <person name="Aerts A."/>
            <person name="Asiegbu F.O."/>
            <person name="Baker S.E."/>
            <person name="Barry K."/>
            <person name="Bendiksby M."/>
            <person name="Blumentritt M."/>
            <person name="Coutinho P.M."/>
            <person name="Cullen D."/>
            <person name="de Vries R.P."/>
            <person name="Gathman A."/>
            <person name="Goodell B."/>
            <person name="Henrissat B."/>
            <person name="Ihrmark K."/>
            <person name="Kauserud H."/>
            <person name="Kohler A."/>
            <person name="LaButti K."/>
            <person name="Lapidus A."/>
            <person name="Lavin J.L."/>
            <person name="Lee Y.-H."/>
            <person name="Lindquist E."/>
            <person name="Lilly W."/>
            <person name="Lucas S."/>
            <person name="Morin E."/>
            <person name="Murat C."/>
            <person name="Oguiza J.A."/>
            <person name="Park J."/>
            <person name="Pisabarro A.G."/>
            <person name="Riley R."/>
            <person name="Rosling A."/>
            <person name="Salamov A."/>
            <person name="Schmidt O."/>
            <person name="Schmutz J."/>
            <person name="Skrede I."/>
            <person name="Stenlid J."/>
            <person name="Wiebenga A."/>
            <person name="Xie X."/>
            <person name="Kuees U."/>
            <person name="Hibbett D.S."/>
            <person name="Hoffmeister D."/>
            <person name="Hoegberg N."/>
            <person name="Martin F."/>
            <person name="Grigoriev I.V."/>
            <person name="Watkinson S.C."/>
        </authorList>
    </citation>
    <scope>NUCLEOTIDE SEQUENCE [LARGE SCALE GENOMIC DNA]</scope>
    <source>
        <strain evidence="3">strain S7.3</strain>
    </source>
</reference>
<dbReference type="PROSITE" id="PS50181">
    <property type="entry name" value="FBOX"/>
    <property type="match status" value="1"/>
</dbReference>
<sequence length="588" mass="68129">MAPAREKVKRPSAAQKGKETVVQKSWITDMPLDVLFEIFKYVEPLTLSNLTRTSKGFRALLLNRSKACRVWQDVLAGVEGLPPASQYYLSVATSHRLTVLSLVLSGNMSKDLNLNMCSFHTAQFGDATPRTVQCFTQKKGELVGDFFRQRIFLTSTIGNHARLCAYWEERLTRIRESEIRRLIYKRRVEIEHRLTKTGWGGELSYIKGDYGSEFTFSLLPEVNKAEKLDNRKWRNIHPKLFDYMMKHSLSRMKEPQESALRARFIKLDTLIKDAPRDIELDFYPRLIDICQFPKVQQLLDVGYRVEVDCEHLQKELKLILPGLMEEWHEDVMEEFEDHLRSNFKALKARKDINVRELAALTFTCEQCWTTLQYPMVLGHSCLYQIYSASPTMPNQDCGAVGETLYAEIAKEKCESFPWSCKMIRPTKWNDRVQNLFEVCGQDPRRASLEDLDKQDARVFCNMCRRRRGRLVMTWRAAFNHCHSHHKRAEPSSVTWSLVTGEEEKQARELEESCMDKAILKYEKEPHWTCLGCPYVASKGDVIAHNFAEHEISPGDVVEGKDYHRMIGSPPFAIKPVVVYPKRISNRGE</sequence>
<feature type="domain" description="F-box" evidence="1">
    <location>
        <begin position="24"/>
        <end position="74"/>
    </location>
</feature>
<evidence type="ECO:0000259" key="1">
    <source>
        <dbReference type="PROSITE" id="PS50181"/>
    </source>
</evidence>
<accession>F8PFL1</accession>
<gene>
    <name evidence="2" type="ORF">SERLA73DRAFT_68928</name>
</gene>
<dbReference type="OMA" id="MEEWHED"/>
<dbReference type="InterPro" id="IPR001810">
    <property type="entry name" value="F-box_dom"/>
</dbReference>
<dbReference type="OrthoDB" id="2322499at2759"/>
<dbReference type="SUPFAM" id="SSF81383">
    <property type="entry name" value="F-box domain"/>
    <property type="match status" value="1"/>
</dbReference>
<keyword evidence="3" id="KW-1185">Reference proteome</keyword>
<dbReference type="AlphaFoldDB" id="F8PFL1"/>